<organism evidence="4 5">
    <name type="scientific">Candidatus Mycolicibacterium alkanivorans</name>
    <dbReference type="NCBI Taxonomy" id="2954114"/>
    <lineage>
        <taxon>Bacteria</taxon>
        <taxon>Bacillati</taxon>
        <taxon>Actinomycetota</taxon>
        <taxon>Actinomycetes</taxon>
        <taxon>Mycobacteriales</taxon>
        <taxon>Mycobacteriaceae</taxon>
        <taxon>Mycolicibacterium</taxon>
    </lineage>
</organism>
<dbReference type="InterPro" id="IPR036291">
    <property type="entry name" value="NAD(P)-bd_dom_sf"/>
</dbReference>
<keyword evidence="2" id="KW-0560">Oxidoreductase</keyword>
<comment type="similarity">
    <text evidence="1">Belongs to the short-chain dehydrogenases/reductases (SDR) family.</text>
</comment>
<proteinExistence type="inferred from homology"/>
<accession>A0ABS9YUB2</accession>
<evidence type="ECO:0000256" key="3">
    <source>
        <dbReference type="SAM" id="MobiDB-lite"/>
    </source>
</evidence>
<dbReference type="PRINTS" id="PR00081">
    <property type="entry name" value="GDHRDH"/>
</dbReference>
<gene>
    <name evidence="4" type="ORF">K9U37_07755</name>
</gene>
<evidence type="ECO:0000313" key="5">
    <source>
        <dbReference type="Proteomes" id="UP001139068"/>
    </source>
</evidence>
<evidence type="ECO:0000256" key="1">
    <source>
        <dbReference type="ARBA" id="ARBA00006484"/>
    </source>
</evidence>
<dbReference type="InterPro" id="IPR002347">
    <property type="entry name" value="SDR_fam"/>
</dbReference>
<dbReference type="SUPFAM" id="SSF51735">
    <property type="entry name" value="NAD(P)-binding Rossmann-fold domains"/>
    <property type="match status" value="1"/>
</dbReference>
<protein>
    <submittedName>
        <fullName evidence="4">SDR family NAD(P)-dependent oxidoreductase</fullName>
    </submittedName>
</protein>
<evidence type="ECO:0000313" key="4">
    <source>
        <dbReference type="EMBL" id="MCI4674804.1"/>
    </source>
</evidence>
<dbReference type="PANTHER" id="PTHR24320">
    <property type="entry name" value="RETINOL DEHYDROGENASE"/>
    <property type="match status" value="1"/>
</dbReference>
<dbReference type="Pfam" id="PF00106">
    <property type="entry name" value="adh_short"/>
    <property type="match status" value="1"/>
</dbReference>
<dbReference type="EMBL" id="JAIVFL010000001">
    <property type="protein sequence ID" value="MCI4674804.1"/>
    <property type="molecule type" value="Genomic_DNA"/>
</dbReference>
<feature type="region of interest" description="Disordered" evidence="3">
    <location>
        <begin position="1"/>
        <end position="20"/>
    </location>
</feature>
<sequence>MPTTIESMQPRTENDGGPLSPTALVTGATAGIGESVARGLAQRGWRVLVHGRTPETAAAAVRRLGAFGDRCVPIAADLEALDNVADLTRQVRVHAPSGLAALVNNAGAAFPARRLSSDGVERTIAVNHLAAAALTVMLEPLLRKSDVRGEPARVVMVTSYLEARAQPVSDWTYAKGWGQLRAYAYSKLANLAFAYLLARQWSDEIGVYMVDPGGVRSNFQRRAGGPLRAIGALGGAFMSSPQEAARGVVDAVALAPIGPTGSYIRAGRVRTSSKRSRDPEFQSDIAQQTNRLIDARQAR</sequence>
<comment type="caution">
    <text evidence="4">The sequence shown here is derived from an EMBL/GenBank/DDBJ whole genome shotgun (WGS) entry which is preliminary data.</text>
</comment>
<dbReference type="Proteomes" id="UP001139068">
    <property type="component" value="Unassembled WGS sequence"/>
</dbReference>
<name>A0ABS9YUB2_9MYCO</name>
<feature type="compositionally biased region" description="Polar residues" evidence="3">
    <location>
        <begin position="1"/>
        <end position="11"/>
    </location>
</feature>
<reference evidence="4" key="1">
    <citation type="journal article" date="2022" name="ISME J.">
        <title>Identification of active gaseous-alkane degraders at natural gas seeps.</title>
        <authorList>
            <person name="Farhan Ul Haque M."/>
            <person name="Hernandez M."/>
            <person name="Crombie A.T."/>
            <person name="Murrell J.C."/>
        </authorList>
    </citation>
    <scope>NUCLEOTIDE SEQUENCE</scope>
    <source>
        <strain evidence="4">ANDR5</strain>
    </source>
</reference>
<dbReference type="RefSeq" id="WP_243071192.1">
    <property type="nucleotide sequence ID" value="NZ_JAIVFL010000001.1"/>
</dbReference>
<keyword evidence="5" id="KW-1185">Reference proteome</keyword>
<dbReference type="Gene3D" id="3.40.50.720">
    <property type="entry name" value="NAD(P)-binding Rossmann-like Domain"/>
    <property type="match status" value="1"/>
</dbReference>
<evidence type="ECO:0000256" key="2">
    <source>
        <dbReference type="ARBA" id="ARBA00023002"/>
    </source>
</evidence>
<dbReference type="PANTHER" id="PTHR24320:SF148">
    <property type="entry name" value="NAD(P)-BINDING ROSSMANN-FOLD SUPERFAMILY PROTEIN"/>
    <property type="match status" value="1"/>
</dbReference>